<accession>A0A6J7G1K7</accession>
<evidence type="ECO:0000313" key="1">
    <source>
        <dbReference type="EMBL" id="CAB4902232.1"/>
    </source>
</evidence>
<protein>
    <submittedName>
        <fullName evidence="1">Unannotated protein</fullName>
    </submittedName>
</protein>
<organism evidence="1">
    <name type="scientific">freshwater metagenome</name>
    <dbReference type="NCBI Taxonomy" id="449393"/>
    <lineage>
        <taxon>unclassified sequences</taxon>
        <taxon>metagenomes</taxon>
        <taxon>ecological metagenomes</taxon>
    </lineage>
</organism>
<dbReference type="EMBL" id="CAFBMJ010000043">
    <property type="protein sequence ID" value="CAB4902232.1"/>
    <property type="molecule type" value="Genomic_DNA"/>
</dbReference>
<gene>
    <name evidence="1" type="ORF">UFOPK3573_00707</name>
</gene>
<dbReference type="AlphaFoldDB" id="A0A6J7G1K7"/>
<proteinExistence type="predicted"/>
<sequence>MIDDELHWCNTSSLCYFANCCARMRFVIDVGSSDRVHAVQRFCDEPIVETVGWYLAHESCPSHWVFERGNAIGKWQVSNFVICGVGEQWMHAALEAHQDANGPSSGLSNYLLSIGMCLREQRKSFAPHFAAVIQLIDVDTDSGARAAREFLHPRPFVNRHARMFG</sequence>
<name>A0A6J7G1K7_9ZZZZ</name>
<reference evidence="1" key="1">
    <citation type="submission" date="2020-05" db="EMBL/GenBank/DDBJ databases">
        <authorList>
            <person name="Chiriac C."/>
            <person name="Salcher M."/>
            <person name="Ghai R."/>
            <person name="Kavagutti S V."/>
        </authorList>
    </citation>
    <scope>NUCLEOTIDE SEQUENCE</scope>
</reference>